<name>A0ACC0PSX6_RHOML</name>
<comment type="caution">
    <text evidence="1">The sequence shown here is derived from an EMBL/GenBank/DDBJ whole genome shotgun (WGS) entry which is preliminary data.</text>
</comment>
<sequence length="119" mass="13946">MWLVCWGRLSTKDRLLSWGMRVDSQCVFCHSVNESHEHLFFNCSFSACIWGRILHLFGMTRCPSEWEHEINWVVQNLKKKGFSSALYKLAIAGTMYYVWKARNDSILGNKQCISDSIYE</sequence>
<keyword evidence="2" id="KW-1185">Reference proteome</keyword>
<dbReference type="EMBL" id="CM046389">
    <property type="protein sequence ID" value="KAI8568691.1"/>
    <property type="molecule type" value="Genomic_DNA"/>
</dbReference>
<evidence type="ECO:0000313" key="2">
    <source>
        <dbReference type="Proteomes" id="UP001062846"/>
    </source>
</evidence>
<protein>
    <submittedName>
        <fullName evidence="1">Uncharacterized protein</fullName>
    </submittedName>
</protein>
<evidence type="ECO:0000313" key="1">
    <source>
        <dbReference type="EMBL" id="KAI8568691.1"/>
    </source>
</evidence>
<organism evidence="1 2">
    <name type="scientific">Rhododendron molle</name>
    <name type="common">Chinese azalea</name>
    <name type="synonym">Azalea mollis</name>
    <dbReference type="NCBI Taxonomy" id="49168"/>
    <lineage>
        <taxon>Eukaryota</taxon>
        <taxon>Viridiplantae</taxon>
        <taxon>Streptophyta</taxon>
        <taxon>Embryophyta</taxon>
        <taxon>Tracheophyta</taxon>
        <taxon>Spermatophyta</taxon>
        <taxon>Magnoliopsida</taxon>
        <taxon>eudicotyledons</taxon>
        <taxon>Gunneridae</taxon>
        <taxon>Pentapetalae</taxon>
        <taxon>asterids</taxon>
        <taxon>Ericales</taxon>
        <taxon>Ericaceae</taxon>
        <taxon>Ericoideae</taxon>
        <taxon>Rhodoreae</taxon>
        <taxon>Rhododendron</taxon>
    </lineage>
</organism>
<dbReference type="Proteomes" id="UP001062846">
    <property type="component" value="Chromosome 2"/>
</dbReference>
<proteinExistence type="predicted"/>
<reference evidence="1" key="1">
    <citation type="submission" date="2022-02" db="EMBL/GenBank/DDBJ databases">
        <title>Plant Genome Project.</title>
        <authorList>
            <person name="Zhang R.-G."/>
        </authorList>
    </citation>
    <scope>NUCLEOTIDE SEQUENCE</scope>
    <source>
        <strain evidence="1">AT1</strain>
    </source>
</reference>
<accession>A0ACC0PSX6</accession>
<gene>
    <name evidence="1" type="ORF">RHMOL_Rhmol02G0220000</name>
</gene>